<evidence type="ECO:0000313" key="3">
    <source>
        <dbReference type="Proteomes" id="UP000653231"/>
    </source>
</evidence>
<reference evidence="2 3" key="1">
    <citation type="submission" date="2020-09" db="EMBL/GenBank/DDBJ databases">
        <title>Actinomycete isolated from the Camponotus japonicus Mayr.</title>
        <authorList>
            <person name="Gong X."/>
        </authorList>
    </citation>
    <scope>NUCLEOTIDE SEQUENCE [LARGE SCALE GENOMIC DNA]</scope>
    <source>
        <strain evidence="2 3">2C-HV3</strain>
    </source>
</reference>
<comment type="caution">
    <text evidence="2">The sequence shown here is derived from an EMBL/GenBank/DDBJ whole genome shotgun (WGS) entry which is preliminary data.</text>
</comment>
<gene>
    <name evidence="2" type="ORF">IEQ31_27795</name>
</gene>
<accession>A0ABR8LBV2</accession>
<proteinExistence type="predicted"/>
<feature type="region of interest" description="Disordered" evidence="1">
    <location>
        <begin position="53"/>
        <end position="149"/>
    </location>
</feature>
<dbReference type="EMBL" id="JACXRZ010000025">
    <property type="protein sequence ID" value="MBD3146970.1"/>
    <property type="molecule type" value="Genomic_DNA"/>
</dbReference>
<feature type="compositionally biased region" description="Low complexity" evidence="1">
    <location>
        <begin position="110"/>
        <end position="120"/>
    </location>
</feature>
<evidence type="ECO:0000313" key="2">
    <source>
        <dbReference type="EMBL" id="MBD3146970.1"/>
    </source>
</evidence>
<protein>
    <recommendedName>
        <fullName evidence="4">Secreted protein</fullName>
    </recommendedName>
</protein>
<sequence length="221" mass="23126">MRRAAGYLIAWCGATALAVGVSWLGVRDVLRSAILDEAPLAPVVAVVAHLSASPGVPTPTPQGTPDGGASKEPSREPTEEPSGEPTEKPHGPPSPTGGTPGDRSPARPGATPLRTTRTSPAPRPPRATRPAGSTQSSPAARQRKAAGGESLHTFTLEGGRATIAVTSADCRVVTATPNDGYEVKVWEADQWLRVAFLRDTHESSAFCVWNALPPRLDTYEN</sequence>
<evidence type="ECO:0000256" key="1">
    <source>
        <dbReference type="SAM" id="MobiDB-lite"/>
    </source>
</evidence>
<dbReference type="Proteomes" id="UP000653231">
    <property type="component" value="Unassembled WGS sequence"/>
</dbReference>
<organism evidence="2 3">
    <name type="scientific">Microbispora bryophytorum subsp. camponoti</name>
    <dbReference type="NCBI Taxonomy" id="1677852"/>
    <lineage>
        <taxon>Bacteria</taxon>
        <taxon>Bacillati</taxon>
        <taxon>Actinomycetota</taxon>
        <taxon>Actinomycetes</taxon>
        <taxon>Streptosporangiales</taxon>
        <taxon>Streptosporangiaceae</taxon>
        <taxon>Microbispora</taxon>
    </lineage>
</organism>
<dbReference type="RefSeq" id="WP_191054218.1">
    <property type="nucleotide sequence ID" value="NZ_JACXRZ010000025.1"/>
</dbReference>
<keyword evidence="3" id="KW-1185">Reference proteome</keyword>
<evidence type="ECO:0008006" key="4">
    <source>
        <dbReference type="Google" id="ProtNLM"/>
    </source>
</evidence>
<name>A0ABR8LBV2_9ACTN</name>